<dbReference type="InterPro" id="IPR036514">
    <property type="entry name" value="SGNH_hydro_sf"/>
</dbReference>
<dbReference type="PANTHER" id="PTHR30383">
    <property type="entry name" value="THIOESTERASE 1/PROTEASE 1/LYSOPHOSPHOLIPASE L1"/>
    <property type="match status" value="1"/>
</dbReference>
<evidence type="ECO:0000259" key="1">
    <source>
        <dbReference type="Pfam" id="PF13472"/>
    </source>
</evidence>
<proteinExistence type="predicted"/>
<feature type="domain" description="SGNH hydrolase-type esterase" evidence="1">
    <location>
        <begin position="8"/>
        <end position="188"/>
    </location>
</feature>
<dbReference type="RefSeq" id="WP_141787078.1">
    <property type="nucleotide sequence ID" value="NZ_BAAAKX010000003.1"/>
</dbReference>
<protein>
    <submittedName>
        <fullName evidence="2">Lysophospholipase L1-like esterase</fullName>
    </submittedName>
</protein>
<name>A0A542ZF83_9MICO</name>
<dbReference type="GO" id="GO:0004622">
    <property type="term" value="F:phosphatidylcholine lysophospholipase activity"/>
    <property type="evidence" value="ECO:0007669"/>
    <property type="project" value="TreeGrafter"/>
</dbReference>
<dbReference type="InterPro" id="IPR013830">
    <property type="entry name" value="SGNH_hydro"/>
</dbReference>
<dbReference type="PANTHER" id="PTHR30383:SF5">
    <property type="entry name" value="SGNH HYDROLASE-TYPE ESTERASE DOMAIN-CONTAINING PROTEIN"/>
    <property type="match status" value="1"/>
</dbReference>
<dbReference type="OrthoDB" id="9794725at2"/>
<dbReference type="Pfam" id="PF13472">
    <property type="entry name" value="Lipase_GDSL_2"/>
    <property type="match status" value="1"/>
</dbReference>
<dbReference type="Gene3D" id="3.40.50.1110">
    <property type="entry name" value="SGNH hydrolase"/>
    <property type="match status" value="1"/>
</dbReference>
<keyword evidence="3" id="KW-1185">Reference proteome</keyword>
<evidence type="ECO:0000313" key="2">
    <source>
        <dbReference type="EMBL" id="TQL59006.1"/>
    </source>
</evidence>
<gene>
    <name evidence="2" type="ORF">FB474_0350</name>
</gene>
<dbReference type="Proteomes" id="UP000319514">
    <property type="component" value="Unassembled WGS sequence"/>
</dbReference>
<accession>A0A542ZF83</accession>
<dbReference type="EMBL" id="VFOQ01000001">
    <property type="protein sequence ID" value="TQL59006.1"/>
    <property type="molecule type" value="Genomic_DNA"/>
</dbReference>
<dbReference type="InterPro" id="IPR051532">
    <property type="entry name" value="Ester_Hydrolysis_Enzymes"/>
</dbReference>
<evidence type="ECO:0000313" key="3">
    <source>
        <dbReference type="Proteomes" id="UP000319514"/>
    </source>
</evidence>
<comment type="caution">
    <text evidence="2">The sequence shown here is derived from an EMBL/GenBank/DDBJ whole genome shotgun (WGS) entry which is preliminary data.</text>
</comment>
<organism evidence="2 3">
    <name type="scientific">Oryzihumus leptocrescens</name>
    <dbReference type="NCBI Taxonomy" id="297536"/>
    <lineage>
        <taxon>Bacteria</taxon>
        <taxon>Bacillati</taxon>
        <taxon>Actinomycetota</taxon>
        <taxon>Actinomycetes</taxon>
        <taxon>Micrococcales</taxon>
        <taxon>Intrasporangiaceae</taxon>
        <taxon>Oryzihumus</taxon>
    </lineage>
</organism>
<dbReference type="SUPFAM" id="SSF52266">
    <property type="entry name" value="SGNH hydrolase"/>
    <property type="match status" value="1"/>
</dbReference>
<dbReference type="CDD" id="cd01834">
    <property type="entry name" value="SGNH_hydrolase_like_2"/>
    <property type="match status" value="1"/>
</dbReference>
<sequence length="208" mass="22621">MGRSVVMVGDSITDSDRPRRTEGLGDGWVSLAAAALRTRGDDAVVFNRGVSGDRVQDLRARWRTDVIDLHPAVLTVLVGVNEAWRRYEDDDPVSPEAFEADYRAILAEAMVDSSPRLILMEPFLTAADGSRAHWREDLDPRRAVVARLAAELDATFVPLQSILDDAARVHGPAALAPDSVHPSALGAQVLARAWLTAYGPDLRPGHAR</sequence>
<dbReference type="AlphaFoldDB" id="A0A542ZF83"/>
<reference evidence="2 3" key="1">
    <citation type="submission" date="2019-06" db="EMBL/GenBank/DDBJ databases">
        <title>Sequencing the genomes of 1000 actinobacteria strains.</title>
        <authorList>
            <person name="Klenk H.-P."/>
        </authorList>
    </citation>
    <scope>NUCLEOTIDE SEQUENCE [LARGE SCALE GENOMIC DNA]</scope>
    <source>
        <strain evidence="2 3">DSM 18082</strain>
    </source>
</reference>